<dbReference type="CDD" id="cd00112">
    <property type="entry name" value="LDLa"/>
    <property type="match status" value="1"/>
</dbReference>
<dbReference type="SMART" id="SM00192">
    <property type="entry name" value="LDLa"/>
    <property type="match status" value="1"/>
</dbReference>
<dbReference type="GO" id="GO:0016020">
    <property type="term" value="C:membrane"/>
    <property type="evidence" value="ECO:0007669"/>
    <property type="project" value="InterPro"/>
</dbReference>
<evidence type="ECO:0000256" key="10">
    <source>
        <dbReference type="ARBA" id="ARBA00023180"/>
    </source>
</evidence>
<evidence type="ECO:0000256" key="3">
    <source>
        <dbReference type="ARBA" id="ARBA00022670"/>
    </source>
</evidence>
<dbReference type="Pfam" id="PF21286">
    <property type="entry name" value="CFAI_FIMAC_N"/>
    <property type="match status" value="1"/>
</dbReference>
<dbReference type="PROSITE" id="PS51465">
    <property type="entry name" value="KAZAL_2"/>
    <property type="match status" value="1"/>
</dbReference>
<dbReference type="GO" id="GO:0006508">
    <property type="term" value="P:proteolysis"/>
    <property type="evidence" value="ECO:0007669"/>
    <property type="project" value="UniProtKB-KW"/>
</dbReference>
<dbReference type="GO" id="GO:0008236">
    <property type="term" value="F:serine-type peptidase activity"/>
    <property type="evidence" value="ECO:0007669"/>
    <property type="project" value="UniProtKB-KW"/>
</dbReference>
<evidence type="ECO:0000313" key="17">
    <source>
        <dbReference type="Proteomes" id="UP000694428"/>
    </source>
</evidence>
<dbReference type="PROSITE" id="PS01209">
    <property type="entry name" value="LDLRA_1"/>
    <property type="match status" value="1"/>
</dbReference>
<keyword evidence="6" id="KW-0378">Hydrolase</keyword>
<accession>A0A8C9LER5</accession>
<dbReference type="Gene3D" id="4.10.400.10">
    <property type="entry name" value="Low-density Lipoprotein Receptor"/>
    <property type="match status" value="1"/>
</dbReference>
<feature type="disulfide bond" evidence="11">
    <location>
        <begin position="218"/>
        <end position="233"/>
    </location>
</feature>
<reference evidence="16" key="2">
    <citation type="submission" date="2025-09" db="UniProtKB">
        <authorList>
            <consortium name="Ensembl"/>
        </authorList>
    </citation>
    <scope>IDENTIFICATION</scope>
</reference>
<evidence type="ECO:0000256" key="11">
    <source>
        <dbReference type="PROSITE-ProRule" id="PRU00124"/>
    </source>
</evidence>
<evidence type="ECO:0000256" key="12">
    <source>
        <dbReference type="PROSITE-ProRule" id="PRU00196"/>
    </source>
</evidence>
<keyword evidence="9 11" id="KW-1015">Disulfide bond</keyword>
<dbReference type="SMART" id="SM00202">
    <property type="entry name" value="SR"/>
    <property type="match status" value="1"/>
</dbReference>
<dbReference type="SUPFAM" id="SSF57424">
    <property type="entry name" value="LDL receptor-like module"/>
    <property type="match status" value="1"/>
</dbReference>
<evidence type="ECO:0000256" key="9">
    <source>
        <dbReference type="ARBA" id="ARBA00023157"/>
    </source>
</evidence>
<feature type="domain" description="SRCR" evidence="14">
    <location>
        <begin position="132"/>
        <end position="212"/>
    </location>
</feature>
<reference evidence="16" key="1">
    <citation type="submission" date="2025-08" db="UniProtKB">
        <authorList>
            <consortium name="Ensembl"/>
        </authorList>
    </citation>
    <scope>IDENTIFICATION</scope>
</reference>
<dbReference type="GO" id="GO:0005615">
    <property type="term" value="C:extracellular space"/>
    <property type="evidence" value="ECO:0007669"/>
    <property type="project" value="UniProtKB-ARBA"/>
</dbReference>
<keyword evidence="4 13" id="KW-0732">Signal</keyword>
<dbReference type="Ensembl" id="ENSPSTT00000022914.1">
    <property type="protein sequence ID" value="ENSPSTP00000021825.1"/>
    <property type="gene ID" value="ENSPSTG00000015935.1"/>
</dbReference>
<dbReference type="GO" id="GO:0002376">
    <property type="term" value="P:immune system process"/>
    <property type="evidence" value="ECO:0007669"/>
    <property type="project" value="UniProtKB-KW"/>
</dbReference>
<dbReference type="InterPro" id="IPR036772">
    <property type="entry name" value="SRCR-like_dom_sf"/>
</dbReference>
<dbReference type="InterPro" id="IPR023415">
    <property type="entry name" value="LDLR_class-A_CS"/>
</dbReference>
<protein>
    <recommendedName>
        <fullName evidence="18">SRCR domain-containing protein</fullName>
    </recommendedName>
</protein>
<dbReference type="Pfam" id="PF00057">
    <property type="entry name" value="Ldl_recept_a"/>
    <property type="match status" value="1"/>
</dbReference>
<keyword evidence="3" id="KW-0645">Protease</keyword>
<dbReference type="FunFam" id="4.10.400.10:FF:000065">
    <property type="entry name" value="Transmembrane protease serine 7"/>
    <property type="match status" value="1"/>
</dbReference>
<sequence>NHWLEMFIIFCCALQLIFEEYSLWVTKECLSNKYTHKSCKKVFCHPWERCVEGKCLCKLPYQCPKNGTSVCSTTGKHFHTYCHLKSYECQRPEAKFLNKGKCVSTETFKISLVYKDSHLLQVKPVNNEDLFVCDSMWTMNEANVACRHLGFELGAEYYHIDYNITEPSHCFQITCRGLETSLAEFISTLTSFSSHCTECSAGEFHCANDKCISVTKTCDGINDCGDLSDELCCKGNNLFSQLFKKHFSKKPCTKN</sequence>
<dbReference type="InterPro" id="IPR003884">
    <property type="entry name" value="FacI_MAC"/>
</dbReference>
<dbReference type="PROSITE" id="PS50287">
    <property type="entry name" value="SRCR_2"/>
    <property type="match status" value="1"/>
</dbReference>
<evidence type="ECO:0000259" key="15">
    <source>
        <dbReference type="PROSITE" id="PS51465"/>
    </source>
</evidence>
<dbReference type="InterPro" id="IPR048722">
    <property type="entry name" value="CFAI_FIMAC_N"/>
</dbReference>
<keyword evidence="10" id="KW-0325">Glycoprotein</keyword>
<comment type="subcellular location">
    <subcellularLocation>
        <location evidence="1">Secreted</location>
    </subcellularLocation>
</comment>
<dbReference type="Proteomes" id="UP000694428">
    <property type="component" value="Unplaced"/>
</dbReference>
<dbReference type="SMART" id="SM00057">
    <property type="entry name" value="FIMAC"/>
    <property type="match status" value="1"/>
</dbReference>
<dbReference type="InterPro" id="IPR002350">
    <property type="entry name" value="Kazal_dom"/>
</dbReference>
<dbReference type="InterPro" id="IPR001190">
    <property type="entry name" value="SRCR"/>
</dbReference>
<name>A0A8C9LER5_PAVCR</name>
<dbReference type="AlphaFoldDB" id="A0A8C9LER5"/>
<evidence type="ECO:0000256" key="1">
    <source>
        <dbReference type="ARBA" id="ARBA00004613"/>
    </source>
</evidence>
<evidence type="ECO:0000256" key="5">
    <source>
        <dbReference type="ARBA" id="ARBA00022737"/>
    </source>
</evidence>
<evidence type="ECO:0000256" key="4">
    <source>
        <dbReference type="ARBA" id="ARBA00022729"/>
    </source>
</evidence>
<evidence type="ECO:0000256" key="7">
    <source>
        <dbReference type="ARBA" id="ARBA00022825"/>
    </source>
</evidence>
<evidence type="ECO:0000256" key="6">
    <source>
        <dbReference type="ARBA" id="ARBA00022801"/>
    </source>
</evidence>
<evidence type="ECO:0000256" key="13">
    <source>
        <dbReference type="SAM" id="SignalP"/>
    </source>
</evidence>
<dbReference type="Pfam" id="PF21287">
    <property type="entry name" value="Kazal_CFAI"/>
    <property type="match status" value="1"/>
</dbReference>
<dbReference type="InterPro" id="IPR048719">
    <property type="entry name" value="CFAI_KAZAL"/>
</dbReference>
<organism evidence="16 17">
    <name type="scientific">Pavo cristatus</name>
    <name type="common">Indian peafowl</name>
    <name type="synonym">Blue peafowl</name>
    <dbReference type="NCBI Taxonomy" id="9049"/>
    <lineage>
        <taxon>Eukaryota</taxon>
        <taxon>Metazoa</taxon>
        <taxon>Chordata</taxon>
        <taxon>Craniata</taxon>
        <taxon>Vertebrata</taxon>
        <taxon>Euteleostomi</taxon>
        <taxon>Archelosauria</taxon>
        <taxon>Archosauria</taxon>
        <taxon>Dinosauria</taxon>
        <taxon>Saurischia</taxon>
        <taxon>Theropoda</taxon>
        <taxon>Coelurosauria</taxon>
        <taxon>Aves</taxon>
        <taxon>Neognathae</taxon>
        <taxon>Galloanserae</taxon>
        <taxon>Galliformes</taxon>
        <taxon>Phasianidae</taxon>
        <taxon>Phasianinae</taxon>
        <taxon>Pavo</taxon>
    </lineage>
</organism>
<keyword evidence="17" id="KW-1185">Reference proteome</keyword>
<keyword evidence="7" id="KW-0720">Serine protease</keyword>
<evidence type="ECO:0000256" key="8">
    <source>
        <dbReference type="ARBA" id="ARBA00022859"/>
    </source>
</evidence>
<dbReference type="PROSITE" id="PS50068">
    <property type="entry name" value="LDLRA_2"/>
    <property type="match status" value="1"/>
</dbReference>
<keyword evidence="5" id="KW-0677">Repeat</keyword>
<proteinExistence type="predicted"/>
<dbReference type="InterPro" id="IPR002172">
    <property type="entry name" value="LDrepeatLR_classA_rpt"/>
</dbReference>
<evidence type="ECO:0000259" key="14">
    <source>
        <dbReference type="PROSITE" id="PS50287"/>
    </source>
</evidence>
<dbReference type="Gene3D" id="3.10.250.10">
    <property type="entry name" value="SRCR-like domain"/>
    <property type="match status" value="1"/>
</dbReference>
<feature type="chain" id="PRO_5034704029" description="SRCR domain-containing protein" evidence="13">
    <location>
        <begin position="20"/>
        <end position="255"/>
    </location>
</feature>
<feature type="disulfide bond" evidence="11">
    <location>
        <begin position="199"/>
        <end position="211"/>
    </location>
</feature>
<evidence type="ECO:0000256" key="2">
    <source>
        <dbReference type="ARBA" id="ARBA00022525"/>
    </source>
</evidence>
<feature type="signal peptide" evidence="13">
    <location>
        <begin position="1"/>
        <end position="19"/>
    </location>
</feature>
<dbReference type="SUPFAM" id="SSF100895">
    <property type="entry name" value="Kazal-type serine protease inhibitors"/>
    <property type="match status" value="1"/>
</dbReference>
<evidence type="ECO:0000313" key="16">
    <source>
        <dbReference type="Ensembl" id="ENSPSTP00000021825.1"/>
    </source>
</evidence>
<feature type="domain" description="Kazal-like" evidence="15">
    <location>
        <begin position="56"/>
        <end position="104"/>
    </location>
</feature>
<evidence type="ECO:0008006" key="18">
    <source>
        <dbReference type="Google" id="ProtNLM"/>
    </source>
</evidence>
<feature type="disulfide bond" evidence="11">
    <location>
        <begin position="206"/>
        <end position="224"/>
    </location>
</feature>
<dbReference type="Gene3D" id="3.30.60.30">
    <property type="match status" value="1"/>
</dbReference>
<dbReference type="InterPro" id="IPR036055">
    <property type="entry name" value="LDL_receptor-like_sf"/>
</dbReference>
<dbReference type="SUPFAM" id="SSF56487">
    <property type="entry name" value="SRCR-like"/>
    <property type="match status" value="1"/>
</dbReference>
<comment type="caution">
    <text evidence="12">Lacks conserved residue(s) required for the propagation of feature annotation.</text>
</comment>
<dbReference type="InterPro" id="IPR036058">
    <property type="entry name" value="Kazal_dom_sf"/>
</dbReference>
<dbReference type="Pfam" id="PF00530">
    <property type="entry name" value="SRCR"/>
    <property type="match status" value="1"/>
</dbReference>
<keyword evidence="2" id="KW-0964">Secreted</keyword>
<keyword evidence="8" id="KW-0391">Immunity</keyword>